<organism evidence="1 2">
    <name type="scientific">Dallia pectoralis</name>
    <name type="common">Alaska blackfish</name>
    <dbReference type="NCBI Taxonomy" id="75939"/>
    <lineage>
        <taxon>Eukaryota</taxon>
        <taxon>Metazoa</taxon>
        <taxon>Chordata</taxon>
        <taxon>Craniata</taxon>
        <taxon>Vertebrata</taxon>
        <taxon>Euteleostomi</taxon>
        <taxon>Actinopterygii</taxon>
        <taxon>Neopterygii</taxon>
        <taxon>Teleostei</taxon>
        <taxon>Protacanthopterygii</taxon>
        <taxon>Esociformes</taxon>
        <taxon>Umbridae</taxon>
        <taxon>Dallia</taxon>
    </lineage>
</organism>
<reference evidence="1" key="1">
    <citation type="submission" date="2021-05" db="EMBL/GenBank/DDBJ databases">
        <authorList>
            <person name="Pan Q."/>
            <person name="Jouanno E."/>
            <person name="Zahm M."/>
            <person name="Klopp C."/>
            <person name="Cabau C."/>
            <person name="Louis A."/>
            <person name="Berthelot C."/>
            <person name="Parey E."/>
            <person name="Roest Crollius H."/>
            <person name="Montfort J."/>
            <person name="Robinson-Rechavi M."/>
            <person name="Bouchez O."/>
            <person name="Lampietro C."/>
            <person name="Lopez Roques C."/>
            <person name="Donnadieu C."/>
            <person name="Postlethwait J."/>
            <person name="Bobe J."/>
            <person name="Dillon D."/>
            <person name="Chandos A."/>
            <person name="von Hippel F."/>
            <person name="Guiguen Y."/>
        </authorList>
    </citation>
    <scope>NUCLEOTIDE SEQUENCE</scope>
    <source>
        <strain evidence="1">YG-Jan2019</strain>
    </source>
</reference>
<dbReference type="EMBL" id="CM055763">
    <property type="protein sequence ID" value="KAJ7985204.1"/>
    <property type="molecule type" value="Genomic_DNA"/>
</dbReference>
<gene>
    <name evidence="1" type="ORF">DPEC_G00349650</name>
</gene>
<dbReference type="Proteomes" id="UP001157502">
    <property type="component" value="Chromosome 36"/>
</dbReference>
<accession>A0ACC2F1I4</accession>
<evidence type="ECO:0000313" key="1">
    <source>
        <dbReference type="EMBL" id="KAJ7985204.1"/>
    </source>
</evidence>
<protein>
    <submittedName>
        <fullName evidence="1">Uncharacterized protein</fullName>
    </submittedName>
</protein>
<keyword evidence="2" id="KW-1185">Reference proteome</keyword>
<comment type="caution">
    <text evidence="1">The sequence shown here is derived from an EMBL/GenBank/DDBJ whole genome shotgun (WGS) entry which is preliminary data.</text>
</comment>
<name>A0ACC2F1I4_DALPE</name>
<sequence length="477" mass="51064">MSWAMWLVLLDPHVTFYEDRLAELFIKTLSIIMGSSESKVSVNSTPKPSQGMKRDRRVAQLVDPRSPTEDINRTPIQVGGAVSRIPDVSGCPVSAVDPRSPSVYFARTPLKESMRATVGSIACRLGIFRNSDYAVIASPSPLQKCPNLEEEVAAVVDELGSNQPLLSPQSSQVSGDVILSPQTLPSPQKVSSEMCLTQSPFLLLGAAEVEVEADISVDEAEEARESPLSNRLSMSLITCHDAPYQIHAEVHQESPASPHPDDDGVSSEHRGEQTDQPYSVSSKPAQPMPAVPEPSSLAVTQETEVTAAPPLPTEAQTTVSEPATPTTQASPVEPSFGVSSPGAAQPQPQTTGIRCPTFDTKSPSQVVFKPQWLGKGFGVTGARAKGRGGKVTSSSSPLAIRVGTKNIGNENQGQAVKPKHRGKPVLAEGRSPLQMLRETNSPRGQATQIKQKVSTPDRQRLGQLDRRVLSVSVDKEN</sequence>
<evidence type="ECO:0000313" key="2">
    <source>
        <dbReference type="Proteomes" id="UP001157502"/>
    </source>
</evidence>
<proteinExistence type="predicted"/>